<protein>
    <submittedName>
        <fullName evidence="1">Uncharacterized protein</fullName>
    </submittedName>
</protein>
<reference evidence="1 2" key="1">
    <citation type="submission" date="2020-02" db="EMBL/GenBank/DDBJ databases">
        <title>Draft genome sequence of Haematococcus lacustris strain NIES-144.</title>
        <authorList>
            <person name="Morimoto D."/>
            <person name="Nakagawa S."/>
            <person name="Yoshida T."/>
            <person name="Sawayama S."/>
        </authorList>
    </citation>
    <scope>NUCLEOTIDE SEQUENCE [LARGE SCALE GENOMIC DNA]</scope>
    <source>
        <strain evidence="1 2">NIES-144</strain>
    </source>
</reference>
<name>A0A699YBX9_HAELA</name>
<dbReference type="AlphaFoldDB" id="A0A699YBX9"/>
<accession>A0A699YBX9</accession>
<evidence type="ECO:0000313" key="2">
    <source>
        <dbReference type="Proteomes" id="UP000485058"/>
    </source>
</evidence>
<dbReference type="Proteomes" id="UP000485058">
    <property type="component" value="Unassembled WGS sequence"/>
</dbReference>
<proteinExistence type="predicted"/>
<evidence type="ECO:0000313" key="1">
    <source>
        <dbReference type="EMBL" id="GFH07583.1"/>
    </source>
</evidence>
<organism evidence="1 2">
    <name type="scientific">Haematococcus lacustris</name>
    <name type="common">Green alga</name>
    <name type="synonym">Haematococcus pluvialis</name>
    <dbReference type="NCBI Taxonomy" id="44745"/>
    <lineage>
        <taxon>Eukaryota</taxon>
        <taxon>Viridiplantae</taxon>
        <taxon>Chlorophyta</taxon>
        <taxon>core chlorophytes</taxon>
        <taxon>Chlorophyceae</taxon>
        <taxon>CS clade</taxon>
        <taxon>Chlamydomonadales</taxon>
        <taxon>Haematococcaceae</taxon>
        <taxon>Haematococcus</taxon>
    </lineage>
</organism>
<sequence>MTSGLPKACHVASKPKCQASATDAQQGATEALAIPDVTGRWIKDRSLSDPMGPALDLMQLGGVIRQA</sequence>
<gene>
    <name evidence="1" type="ORF">HaLaN_02404</name>
</gene>
<keyword evidence="2" id="KW-1185">Reference proteome</keyword>
<comment type="caution">
    <text evidence="1">The sequence shown here is derived from an EMBL/GenBank/DDBJ whole genome shotgun (WGS) entry which is preliminary data.</text>
</comment>
<dbReference type="EMBL" id="BLLF01000104">
    <property type="protein sequence ID" value="GFH07583.1"/>
    <property type="molecule type" value="Genomic_DNA"/>
</dbReference>